<feature type="transmembrane region" description="Helical" evidence="1">
    <location>
        <begin position="7"/>
        <end position="25"/>
    </location>
</feature>
<protein>
    <submittedName>
        <fullName evidence="2">Uncharacterized protein</fullName>
    </submittedName>
</protein>
<keyword evidence="3" id="KW-1185">Reference proteome</keyword>
<gene>
    <name evidence="2" type="ORF">IW254_000747</name>
</gene>
<keyword evidence="1" id="KW-1133">Transmembrane helix</keyword>
<proteinExistence type="predicted"/>
<sequence length="177" mass="19873">MDKQRGYYQALWLTVAIVIAIAFVFRFSWPGLVIATVFALITFLLFRQGAVNPELEALRASLRVARDDIAQIIDEFDEMAHGSSTDAIADRTLTYPQLVSNTSNVPEIEDFHLRLASSRRFIHRVDAYLANDGHGRRELEKLIRVADQRATELSQSWTDARRVAKRLGPGTTGEVGA</sequence>
<dbReference type="AlphaFoldDB" id="A0A931DZZ3"/>
<reference evidence="2" key="1">
    <citation type="submission" date="2020-11" db="EMBL/GenBank/DDBJ databases">
        <title>Sequencing the genomes of 1000 actinobacteria strains.</title>
        <authorList>
            <person name="Klenk H.-P."/>
        </authorList>
    </citation>
    <scope>NUCLEOTIDE SEQUENCE</scope>
    <source>
        <strain evidence="2">DSM 45632</strain>
    </source>
</reference>
<evidence type="ECO:0000313" key="2">
    <source>
        <dbReference type="EMBL" id="MBG6121778.1"/>
    </source>
</evidence>
<dbReference type="RefSeq" id="WP_196824279.1">
    <property type="nucleotide sequence ID" value="NZ_CP046980.1"/>
</dbReference>
<feature type="transmembrane region" description="Helical" evidence="1">
    <location>
        <begin position="31"/>
        <end position="50"/>
    </location>
</feature>
<name>A0A931DZZ3_9CORY</name>
<evidence type="ECO:0000313" key="3">
    <source>
        <dbReference type="Proteomes" id="UP000658613"/>
    </source>
</evidence>
<organism evidence="2 3">
    <name type="scientific">Corynebacterium aquatimens</name>
    <dbReference type="NCBI Taxonomy" id="1190508"/>
    <lineage>
        <taxon>Bacteria</taxon>
        <taxon>Bacillati</taxon>
        <taxon>Actinomycetota</taxon>
        <taxon>Actinomycetes</taxon>
        <taxon>Mycobacteriales</taxon>
        <taxon>Corynebacteriaceae</taxon>
        <taxon>Corynebacterium</taxon>
    </lineage>
</organism>
<accession>A0A931DZZ3</accession>
<comment type="caution">
    <text evidence="2">The sequence shown here is derived from an EMBL/GenBank/DDBJ whole genome shotgun (WGS) entry which is preliminary data.</text>
</comment>
<dbReference type="EMBL" id="JADOUE010000001">
    <property type="protein sequence ID" value="MBG6121778.1"/>
    <property type="molecule type" value="Genomic_DNA"/>
</dbReference>
<dbReference type="Proteomes" id="UP000658613">
    <property type="component" value="Unassembled WGS sequence"/>
</dbReference>
<evidence type="ECO:0000256" key="1">
    <source>
        <dbReference type="SAM" id="Phobius"/>
    </source>
</evidence>
<keyword evidence="1" id="KW-0472">Membrane</keyword>
<keyword evidence="1" id="KW-0812">Transmembrane</keyword>